<sequence>MPPHPDSNLYPEASGPAKALVDQHRAEQPLKLYAGWFCPFVQRVWLALEEKKIPYKYIEVNPYNKPDSLLTLNPRGLVPTLSTPADPHPRPLYESTVILEYLEEAYPDHKPRFLPEDPYERARARIWIDYVTSRIIPSFHRFLQYQSADGSGHNADAGLDQARQEFLNHLKAWTKEMHPEGPFFLGNNISLPDLVLAPWAVRLWVFDEFKSGGLGIPKEGEGDSDEGIWIRWRTWLAAIESRRSIKETTSDLAHYLPIYKRYADNTAQTYSEEIQETAMARNMRGESPRGSSTLESGLSPPAIHPSFIQVANPYIFEQTIENCIEAMSVNPLRETSVRLQGVAWIDSVRRALNLPIRTFDTAVGYYHRFRLVHPDNEYNWTDAAAAALFTACKIEDTLKKSRDIVCAAYNLKAAPSEHLSADDPMFESHARGIIGLERLMLEASGFDFRTRHPHKTLMKLGRHYGLPQNSEVSNLAYRISSDLYRTFAPIKQNSSTMAFSCLELAGRLLEQRVEQVESGLDYTQWSTSRAEIMETLFDVLELYTHHRALTTVGSEFPADRFLTVRIPLNQEASEHHIPRYQPWIGQPPKPSNGTGANDQGTPRPAHPLTPIAANGDRQRTGERGRDAAVRFMLDPACADEERRQVAEYFKVEMEEYEVDA</sequence>
<dbReference type="CDD" id="cd00570">
    <property type="entry name" value="GST_N_family"/>
    <property type="match status" value="1"/>
</dbReference>
<dbReference type="SFLD" id="SFLDS00019">
    <property type="entry name" value="Glutathione_Transferase_(cytos"/>
    <property type="match status" value="1"/>
</dbReference>
<dbReference type="InterPro" id="IPR013763">
    <property type="entry name" value="Cyclin-like_dom"/>
</dbReference>
<dbReference type="Gene3D" id="3.40.30.10">
    <property type="entry name" value="Glutaredoxin"/>
    <property type="match status" value="1"/>
</dbReference>
<evidence type="ECO:0000259" key="3">
    <source>
        <dbReference type="PROSITE" id="PS50404"/>
    </source>
</evidence>
<reference evidence="5 6" key="1">
    <citation type="journal article" date="2015" name="Mol. Plant Microbe Interact.">
        <title>Genome, transcriptome, and functional analyses of Penicillium expansum provide new insights into secondary metabolism and pathogenicity.</title>
        <authorList>
            <person name="Ballester A.R."/>
            <person name="Marcet-Houben M."/>
            <person name="Levin E."/>
            <person name="Sela N."/>
            <person name="Selma-Lazaro C."/>
            <person name="Carmona L."/>
            <person name="Wisniewski M."/>
            <person name="Droby S."/>
            <person name="Gonzalez-Candelas L."/>
            <person name="Gabaldon T."/>
        </authorList>
    </citation>
    <scope>NUCLEOTIDE SEQUENCE [LARGE SCALE GENOMIC DNA]</scope>
    <source>
        <strain evidence="5 6">MD-8</strain>
    </source>
</reference>
<dbReference type="InterPro" id="IPR010987">
    <property type="entry name" value="Glutathione-S-Trfase_C-like"/>
</dbReference>
<keyword evidence="6" id="KW-1185">Reference proteome</keyword>
<evidence type="ECO:0000313" key="6">
    <source>
        <dbReference type="Proteomes" id="UP000030143"/>
    </source>
</evidence>
<dbReference type="PANTHER" id="PTHR43968">
    <property type="match status" value="1"/>
</dbReference>
<dbReference type="VEuPathDB" id="FungiDB:PEXP_009550"/>
<comment type="similarity">
    <text evidence="1">Belongs to the cyclin family.</text>
</comment>
<dbReference type="InterPro" id="IPR036915">
    <property type="entry name" value="Cyclin-like_sf"/>
</dbReference>
<gene>
    <name evidence="5" type="ORF">PEX2_031980</name>
</gene>
<dbReference type="FunFam" id="1.10.472.10:FF:000073">
    <property type="entry name" value="C-type cyclin"/>
    <property type="match status" value="1"/>
</dbReference>
<dbReference type="PROSITE" id="PS50405">
    <property type="entry name" value="GST_CTER"/>
    <property type="match status" value="1"/>
</dbReference>
<evidence type="ECO:0000256" key="1">
    <source>
        <dbReference type="RuleBase" id="RU000383"/>
    </source>
</evidence>
<feature type="domain" description="GST C-terminal" evidence="4">
    <location>
        <begin position="117"/>
        <end position="258"/>
    </location>
</feature>
<organism evidence="5 6">
    <name type="scientific">Penicillium expansum</name>
    <name type="common">Blue mold rot fungus</name>
    <dbReference type="NCBI Taxonomy" id="27334"/>
    <lineage>
        <taxon>Eukaryota</taxon>
        <taxon>Fungi</taxon>
        <taxon>Dikarya</taxon>
        <taxon>Ascomycota</taxon>
        <taxon>Pezizomycotina</taxon>
        <taxon>Eurotiomycetes</taxon>
        <taxon>Eurotiomycetidae</taxon>
        <taxon>Eurotiales</taxon>
        <taxon>Aspergillaceae</taxon>
        <taxon>Penicillium</taxon>
    </lineage>
</organism>
<protein>
    <submittedName>
        <fullName evidence="5">Glutathione S-transferase/chloride channel, C-terminal</fullName>
    </submittedName>
</protein>
<comment type="caution">
    <text evidence="5">The sequence shown here is derived from an EMBL/GenBank/DDBJ whole genome shotgun (WGS) entry which is preliminary data.</text>
</comment>
<dbReference type="SMART" id="SM00385">
    <property type="entry name" value="CYCLIN"/>
    <property type="match status" value="2"/>
</dbReference>
<dbReference type="Proteomes" id="UP000030143">
    <property type="component" value="Unassembled WGS sequence"/>
</dbReference>
<dbReference type="GeneID" id="27675892"/>
<keyword evidence="1" id="KW-0195">Cyclin</keyword>
<dbReference type="Pfam" id="PF13409">
    <property type="entry name" value="GST_N_2"/>
    <property type="match status" value="1"/>
</dbReference>
<dbReference type="OrthoDB" id="4951845at2759"/>
<feature type="compositionally biased region" description="Basic and acidic residues" evidence="2">
    <location>
        <begin position="616"/>
        <end position="625"/>
    </location>
</feature>
<dbReference type="Gene3D" id="1.10.472.10">
    <property type="entry name" value="Cyclin-like"/>
    <property type="match status" value="2"/>
</dbReference>
<dbReference type="InterPro" id="IPR004045">
    <property type="entry name" value="Glutathione_S-Trfase_N"/>
</dbReference>
<feature type="domain" description="GST N-terminal" evidence="3">
    <location>
        <begin position="28"/>
        <end position="110"/>
    </location>
</feature>
<dbReference type="InterPro" id="IPR050983">
    <property type="entry name" value="GST_Omega/HSP26"/>
</dbReference>
<dbReference type="CDD" id="cd20546">
    <property type="entry name" value="CYCLIN_SpCG1C_ScCTK2-like_rpt2"/>
    <property type="match status" value="1"/>
</dbReference>
<dbReference type="InterPro" id="IPR036249">
    <property type="entry name" value="Thioredoxin-like_sf"/>
</dbReference>
<dbReference type="HOGENOM" id="CLU_460860_0_0_1"/>
<dbReference type="PROSITE" id="PS50404">
    <property type="entry name" value="GST_NTER"/>
    <property type="match status" value="1"/>
</dbReference>
<evidence type="ECO:0000313" key="5">
    <source>
        <dbReference type="EMBL" id="KGO49565.1"/>
    </source>
</evidence>
<dbReference type="FunFam" id="1.10.472.10:FF:000101">
    <property type="entry name" value="Cyclin, putative"/>
    <property type="match status" value="1"/>
</dbReference>
<dbReference type="InterPro" id="IPR036282">
    <property type="entry name" value="Glutathione-S-Trfase_C_sf"/>
</dbReference>
<dbReference type="Pfam" id="PF13410">
    <property type="entry name" value="GST_C_2"/>
    <property type="match status" value="1"/>
</dbReference>
<dbReference type="Gene3D" id="1.20.1050.10">
    <property type="match status" value="1"/>
</dbReference>
<keyword evidence="5" id="KW-0808">Transferase</keyword>
<dbReference type="RefSeq" id="XP_016592975.1">
    <property type="nucleotide sequence ID" value="XM_016740473.1"/>
</dbReference>
<dbReference type="Pfam" id="PF00134">
    <property type="entry name" value="Cyclin_N"/>
    <property type="match status" value="1"/>
</dbReference>
<feature type="compositionally biased region" description="Polar residues" evidence="2">
    <location>
        <begin position="591"/>
        <end position="600"/>
    </location>
</feature>
<dbReference type="PANTHER" id="PTHR43968:SF13">
    <property type="entry name" value="GLUTATHIONE TRANSFERASE OMEGA-1"/>
    <property type="match status" value="1"/>
</dbReference>
<feature type="region of interest" description="Disordered" evidence="2">
    <location>
        <begin position="580"/>
        <end position="625"/>
    </location>
</feature>
<dbReference type="InterPro" id="IPR040079">
    <property type="entry name" value="Glutathione_S-Trfase"/>
</dbReference>
<dbReference type="GO" id="GO:0005737">
    <property type="term" value="C:cytoplasm"/>
    <property type="evidence" value="ECO:0007669"/>
    <property type="project" value="TreeGrafter"/>
</dbReference>
<dbReference type="AlphaFoldDB" id="A0A0A2J3Q3"/>
<dbReference type="EMBL" id="JQFZ01000379">
    <property type="protein sequence ID" value="KGO49565.1"/>
    <property type="molecule type" value="Genomic_DNA"/>
</dbReference>
<evidence type="ECO:0000259" key="4">
    <source>
        <dbReference type="PROSITE" id="PS50405"/>
    </source>
</evidence>
<name>A0A0A2J3Q3_PENEN</name>
<dbReference type="SFLD" id="SFLDG00358">
    <property type="entry name" value="Main_(cytGST)"/>
    <property type="match status" value="1"/>
</dbReference>
<dbReference type="InterPro" id="IPR006671">
    <property type="entry name" value="Cyclin_N"/>
</dbReference>
<dbReference type="SUPFAM" id="SSF52833">
    <property type="entry name" value="Thioredoxin-like"/>
    <property type="match status" value="1"/>
</dbReference>
<dbReference type="STRING" id="27334.A0A0A2J3Q3"/>
<dbReference type="GO" id="GO:0016740">
    <property type="term" value="F:transferase activity"/>
    <property type="evidence" value="ECO:0007669"/>
    <property type="project" value="UniProtKB-KW"/>
</dbReference>
<dbReference type="SUPFAM" id="SSF47954">
    <property type="entry name" value="Cyclin-like"/>
    <property type="match status" value="2"/>
</dbReference>
<evidence type="ECO:0000256" key="2">
    <source>
        <dbReference type="SAM" id="MobiDB-lite"/>
    </source>
</evidence>
<proteinExistence type="inferred from homology"/>
<dbReference type="PhylomeDB" id="A0A0A2J3Q3"/>
<accession>A0A0A2J3Q3</accession>
<dbReference type="SUPFAM" id="SSF47616">
    <property type="entry name" value="GST C-terminal domain-like"/>
    <property type="match status" value="1"/>
</dbReference>